<dbReference type="OrthoDB" id="9816289at2"/>
<dbReference type="PROSITE" id="PS00893">
    <property type="entry name" value="NUDIX_BOX"/>
    <property type="match status" value="1"/>
</dbReference>
<reference evidence="7" key="3">
    <citation type="submission" date="2016-11" db="EMBL/GenBank/DDBJ databases">
        <authorList>
            <person name="Jaros S."/>
            <person name="Januszkiewicz K."/>
            <person name="Wedrychowicz H."/>
        </authorList>
    </citation>
    <scope>NUCLEOTIDE SEQUENCE [LARGE SCALE GENOMIC DNA]</scope>
    <source>
        <strain evidence="7">DSM 1682</strain>
    </source>
</reference>
<keyword evidence="2" id="KW-0378">Hydrolase</keyword>
<gene>
    <name evidence="4" type="primary">rppH</name>
    <name evidence="4" type="ORF">CPRO_07180</name>
    <name evidence="5" type="ORF">SAMN02745151_00761</name>
</gene>
<keyword evidence="6" id="KW-1185">Reference proteome</keyword>
<protein>
    <submittedName>
        <fullName evidence="5">8-oxo-dGTP diphosphatase</fullName>
    </submittedName>
    <submittedName>
        <fullName evidence="4">RNA pyrophosphohydrolase</fullName>
    </submittedName>
</protein>
<comment type="cofactor">
    <cofactor evidence="1">
        <name>Mg(2+)</name>
        <dbReference type="ChEBI" id="CHEBI:18420"/>
    </cofactor>
</comment>
<dbReference type="AlphaFoldDB" id="A0A0X8VCK7"/>
<organism evidence="5 7">
    <name type="scientific">Anaerotignum propionicum DSM 1682</name>
    <dbReference type="NCBI Taxonomy" id="991789"/>
    <lineage>
        <taxon>Bacteria</taxon>
        <taxon>Bacillati</taxon>
        <taxon>Bacillota</taxon>
        <taxon>Clostridia</taxon>
        <taxon>Lachnospirales</taxon>
        <taxon>Anaerotignaceae</taxon>
        <taxon>Anaerotignum</taxon>
    </lineage>
</organism>
<dbReference type="Proteomes" id="UP000068026">
    <property type="component" value="Chromosome"/>
</dbReference>
<dbReference type="RefSeq" id="WP_066047911.1">
    <property type="nucleotide sequence ID" value="NZ_CP014223.1"/>
</dbReference>
<dbReference type="EMBL" id="FQUA01000002">
    <property type="protein sequence ID" value="SHE45104.1"/>
    <property type="molecule type" value="Genomic_DNA"/>
</dbReference>
<evidence type="ECO:0000313" key="6">
    <source>
        <dbReference type="Proteomes" id="UP000068026"/>
    </source>
</evidence>
<evidence type="ECO:0000313" key="7">
    <source>
        <dbReference type="Proteomes" id="UP000184204"/>
    </source>
</evidence>
<dbReference type="EMBL" id="CP014223">
    <property type="protein sequence ID" value="AMJ40320.1"/>
    <property type="molecule type" value="Genomic_DNA"/>
</dbReference>
<evidence type="ECO:0000259" key="3">
    <source>
        <dbReference type="PROSITE" id="PS51462"/>
    </source>
</evidence>
<dbReference type="PANTHER" id="PTHR43046">
    <property type="entry name" value="GDP-MANNOSE MANNOSYL HYDROLASE"/>
    <property type="match status" value="1"/>
</dbReference>
<dbReference type="InterPro" id="IPR015797">
    <property type="entry name" value="NUDIX_hydrolase-like_dom_sf"/>
</dbReference>
<accession>A0A0X8VCK7</accession>
<evidence type="ECO:0000256" key="2">
    <source>
        <dbReference type="ARBA" id="ARBA00022801"/>
    </source>
</evidence>
<dbReference type="InterPro" id="IPR000086">
    <property type="entry name" value="NUDIX_hydrolase_dom"/>
</dbReference>
<dbReference type="PANTHER" id="PTHR43046:SF14">
    <property type="entry name" value="MUTT_NUDIX FAMILY PROTEIN"/>
    <property type="match status" value="1"/>
</dbReference>
<reference evidence="6" key="2">
    <citation type="submission" date="2016-01" db="EMBL/GenBank/DDBJ databases">
        <authorList>
            <person name="Poehlein A."/>
            <person name="Schlien K."/>
            <person name="Gottschalk G."/>
            <person name="Buckel W."/>
            <person name="Daniel R."/>
        </authorList>
    </citation>
    <scope>NUCLEOTIDE SEQUENCE [LARGE SCALE GENOMIC DNA]</scope>
    <source>
        <strain evidence="6">X2</strain>
    </source>
</reference>
<dbReference type="PROSITE" id="PS51462">
    <property type="entry name" value="NUDIX"/>
    <property type="match status" value="1"/>
</dbReference>
<dbReference type="Proteomes" id="UP000184204">
    <property type="component" value="Unassembled WGS sequence"/>
</dbReference>
<sequence>MKRDFAIAVKAVIVKDEKVLVLSRSQDEMNCSYMNNKQKWDLPGGGLHFYEHAQDGLCREIKEETNLEVFVGEPVSLFDVIKNHIHLCIFTYACRWKGGSVALSEEHDAFVWMTKEEVTLSALPNWMKRDLLRALDRDKNVQKGEIE</sequence>
<dbReference type="KEGG" id="cpro:CPRO_07180"/>
<evidence type="ECO:0000313" key="5">
    <source>
        <dbReference type="EMBL" id="SHE45104.1"/>
    </source>
</evidence>
<dbReference type="Pfam" id="PF00293">
    <property type="entry name" value="NUDIX"/>
    <property type="match status" value="1"/>
</dbReference>
<dbReference type="InterPro" id="IPR020084">
    <property type="entry name" value="NUDIX_hydrolase_CS"/>
</dbReference>
<dbReference type="GO" id="GO:0016787">
    <property type="term" value="F:hydrolase activity"/>
    <property type="evidence" value="ECO:0007669"/>
    <property type="project" value="UniProtKB-KW"/>
</dbReference>
<evidence type="ECO:0000256" key="1">
    <source>
        <dbReference type="ARBA" id="ARBA00001946"/>
    </source>
</evidence>
<dbReference type="CDD" id="cd04699">
    <property type="entry name" value="NUDIX_MutT_Nudt1"/>
    <property type="match status" value="1"/>
</dbReference>
<dbReference type="Gene3D" id="3.90.79.10">
    <property type="entry name" value="Nucleoside Triphosphate Pyrophosphohydrolase"/>
    <property type="match status" value="1"/>
</dbReference>
<reference evidence="5" key="4">
    <citation type="submission" date="2016-11" db="EMBL/GenBank/DDBJ databases">
        <authorList>
            <person name="Varghese N."/>
            <person name="Submissions S."/>
        </authorList>
    </citation>
    <scope>NUCLEOTIDE SEQUENCE</scope>
    <source>
        <strain evidence="5">DSM 1682</strain>
    </source>
</reference>
<proteinExistence type="predicted"/>
<evidence type="ECO:0000313" key="4">
    <source>
        <dbReference type="EMBL" id="AMJ40320.1"/>
    </source>
</evidence>
<feature type="domain" description="Nudix hydrolase" evidence="3">
    <location>
        <begin position="2"/>
        <end position="136"/>
    </location>
</feature>
<reference evidence="4 6" key="1">
    <citation type="journal article" date="2016" name="Genome Announc.">
        <title>Complete Genome Sequence of the Amino Acid-Fermenting Clostridium propionicum X2 (DSM 1682).</title>
        <authorList>
            <person name="Poehlein A."/>
            <person name="Schlien K."/>
            <person name="Chowdhury N.P."/>
            <person name="Gottschalk G."/>
            <person name="Buckel W."/>
            <person name="Daniel R."/>
        </authorList>
    </citation>
    <scope>NUCLEOTIDE SEQUENCE [LARGE SCALE GENOMIC DNA]</scope>
    <source>
        <strain evidence="4 6">X2</strain>
    </source>
</reference>
<name>A0A0X8VCK7_ANAPI</name>
<dbReference type="SUPFAM" id="SSF55811">
    <property type="entry name" value="Nudix"/>
    <property type="match status" value="1"/>
</dbReference>